<dbReference type="Pfam" id="PF21530">
    <property type="entry name" value="Pif1_2B_dom"/>
    <property type="match status" value="1"/>
</dbReference>
<dbReference type="SUPFAM" id="SSF52540">
    <property type="entry name" value="P-loop containing nucleoside triphosphate hydrolases"/>
    <property type="match status" value="2"/>
</dbReference>
<evidence type="ECO:0000313" key="4">
    <source>
        <dbReference type="Proteomes" id="UP001217089"/>
    </source>
</evidence>
<dbReference type="InterPro" id="IPR011011">
    <property type="entry name" value="Znf_FYVE_PHD"/>
</dbReference>
<dbReference type="SUPFAM" id="SSF57903">
    <property type="entry name" value="FYVE/PHD zinc finger"/>
    <property type="match status" value="1"/>
</dbReference>
<proteinExistence type="predicted"/>
<dbReference type="CDD" id="cd15489">
    <property type="entry name" value="PHD_SF"/>
    <property type="match status" value="1"/>
</dbReference>
<evidence type="ECO:0000256" key="1">
    <source>
        <dbReference type="SAM" id="MobiDB-lite"/>
    </source>
</evidence>
<evidence type="ECO:0000259" key="2">
    <source>
        <dbReference type="Pfam" id="PF21530"/>
    </source>
</evidence>
<feature type="region of interest" description="Disordered" evidence="1">
    <location>
        <begin position="651"/>
        <end position="674"/>
    </location>
</feature>
<dbReference type="Gene3D" id="3.30.40.10">
    <property type="entry name" value="Zinc/RING finger domain, C3HC4 (zinc finger)"/>
    <property type="match status" value="1"/>
</dbReference>
<dbReference type="InterPro" id="IPR051055">
    <property type="entry name" value="PIF1_helicase"/>
</dbReference>
<dbReference type="PANTHER" id="PTHR47642:SF7">
    <property type="entry name" value="ATP-DEPENDENT DNA HELICASE PIF1"/>
    <property type="match status" value="1"/>
</dbReference>
<sequence length="756" mass="86581">MDEDQHLAFNLAISGHNLLITGQAGIGKTYLVKKIINFLRNKKKTKMFLLFAQLKLLQHNTVAMVAKHFTNGVVFKMKLDKLPGEMTVYSSTDEGSPYYLNQIIAPKNIGLKVGCQVILLKNLNNFLVNGLRGTVSKLFEQSAEIKFPVTDKIFTVNIVSTTFTVYDPVSKIEVAKRLQLPIKLAYAITIHKSQGMTIENLVVHCQHINQPGQLGVAVGRAVSTDGLKIVNFNKNYCKMHPNYVSEFYKSFSVGEIKDDLSCCKQTFSIDTCLKESESDNSSNLSDCYCDDSDFSDFELDEMNNSAVEDETLMSKDALKSVLLQFEDTPAEDQINKFQSKIFAQYRFYDDWFHEQFSIMEDISLNTFLEGEDERYFIRQLSDYIPLQPAPSLFSLNCDLDPAGKGKIRYVSGYVVAKLKYNLSKKIRNSLFVKGKETDIKIYKCQMEIFNSLCCSYNDLLQDCDDPGSLEEIKRKQNQNESLCNITNEAFAFFQNLEHKCRTKLTHQNLVNFRKHLFKDAKEGLINDSELYQSWISCVVSSQKSSETENSQDDIGELLQSLVTNCENYLTLFEFVDTLFLKIKFRNRKKEEIVNAIVNHFLNVDTENLPNTELLVTPSQCEPHASTSYSEPGLVQPENVTTKLCKSNIKRKGKAKGRGKGKAKKIKKTNDEETDENNCGICCKTYITNEERISCDQCFLWYHRDCVNIEDNEWIKYSNDEEPYTCPIILMFNYMIQNFGWADIYLLTMCDDQLTKI</sequence>
<name>A0ABQ9FZ54_TEGGR</name>
<dbReference type="EMBL" id="JARBDR010000040">
    <property type="protein sequence ID" value="KAJ8321535.1"/>
    <property type="molecule type" value="Genomic_DNA"/>
</dbReference>
<accession>A0ABQ9FZ54</accession>
<evidence type="ECO:0000313" key="3">
    <source>
        <dbReference type="EMBL" id="KAJ8321535.1"/>
    </source>
</evidence>
<keyword evidence="4" id="KW-1185">Reference proteome</keyword>
<dbReference type="InterPro" id="IPR049163">
    <property type="entry name" value="Pif1-like_2B_dom"/>
</dbReference>
<dbReference type="Gene3D" id="3.40.50.300">
    <property type="entry name" value="P-loop containing nucleotide triphosphate hydrolases"/>
    <property type="match status" value="2"/>
</dbReference>
<feature type="domain" description="DNA helicase Pif1-like 2B" evidence="2">
    <location>
        <begin position="103"/>
        <end position="138"/>
    </location>
</feature>
<dbReference type="Gene3D" id="2.30.30.940">
    <property type="match status" value="1"/>
</dbReference>
<dbReference type="Proteomes" id="UP001217089">
    <property type="component" value="Unassembled WGS sequence"/>
</dbReference>
<dbReference type="InterPro" id="IPR013083">
    <property type="entry name" value="Znf_RING/FYVE/PHD"/>
</dbReference>
<organism evidence="3 4">
    <name type="scientific">Tegillarca granosa</name>
    <name type="common">Malaysian cockle</name>
    <name type="synonym">Anadara granosa</name>
    <dbReference type="NCBI Taxonomy" id="220873"/>
    <lineage>
        <taxon>Eukaryota</taxon>
        <taxon>Metazoa</taxon>
        <taxon>Spiralia</taxon>
        <taxon>Lophotrochozoa</taxon>
        <taxon>Mollusca</taxon>
        <taxon>Bivalvia</taxon>
        <taxon>Autobranchia</taxon>
        <taxon>Pteriomorphia</taxon>
        <taxon>Arcoida</taxon>
        <taxon>Arcoidea</taxon>
        <taxon>Arcidae</taxon>
        <taxon>Tegillarca</taxon>
    </lineage>
</organism>
<feature type="compositionally biased region" description="Basic residues" evidence="1">
    <location>
        <begin position="651"/>
        <end position="666"/>
    </location>
</feature>
<gene>
    <name evidence="3" type="ORF">KUTeg_000911</name>
</gene>
<protein>
    <recommendedName>
        <fullName evidence="2">DNA helicase Pif1-like 2B domain-containing protein</fullName>
    </recommendedName>
</protein>
<reference evidence="3 4" key="1">
    <citation type="submission" date="2022-12" db="EMBL/GenBank/DDBJ databases">
        <title>Chromosome-level genome of Tegillarca granosa.</title>
        <authorList>
            <person name="Kim J."/>
        </authorList>
    </citation>
    <scope>NUCLEOTIDE SEQUENCE [LARGE SCALE GENOMIC DNA]</scope>
    <source>
        <strain evidence="3">Teg-2019</strain>
        <tissue evidence="3">Adductor muscle</tissue>
    </source>
</reference>
<comment type="caution">
    <text evidence="3">The sequence shown here is derived from an EMBL/GenBank/DDBJ whole genome shotgun (WGS) entry which is preliminary data.</text>
</comment>
<dbReference type="CDD" id="cd18809">
    <property type="entry name" value="SF1_C_RecD"/>
    <property type="match status" value="1"/>
</dbReference>
<dbReference type="PANTHER" id="PTHR47642">
    <property type="entry name" value="ATP-DEPENDENT DNA HELICASE"/>
    <property type="match status" value="1"/>
</dbReference>
<dbReference type="InterPro" id="IPR027417">
    <property type="entry name" value="P-loop_NTPase"/>
</dbReference>